<keyword evidence="1" id="KW-0732">Signal</keyword>
<accession>A0A3B0K4Y1</accession>
<dbReference type="STRING" id="7266.A0A3B0K4Y1"/>
<evidence type="ECO:0000256" key="1">
    <source>
        <dbReference type="SAM" id="SignalP"/>
    </source>
</evidence>
<name>A0A3B0K4Y1_DROGU</name>
<sequence>MKCFLVLVAVSLMLSSVWAEDTAALEPAVDAPLADQDQVSAASSYAPLQEKKQEKRYVGGYGGYGGYSGYGGAGYGSPLGAGYGGAYGAAGYGSGVGLGAGAGLGVDSYYNPYSSRSLGGIGEDGSAVAGYGGYGSALGGYGSALGPYGSSLGGYGSSLGGYGSSLGGYGSGLGGVGGYGSYNSNPYALSSYYNGRGLGSGIGTGTGYPYYNTRFGAGGYPSSYYTSNYGNSVVGGGLGALAGGVPPIGSGYNYGAGISGTVY</sequence>
<evidence type="ECO:0000313" key="3">
    <source>
        <dbReference type="Proteomes" id="UP000268350"/>
    </source>
</evidence>
<feature type="chain" id="PRO_5017191331" evidence="1">
    <location>
        <begin position="20"/>
        <end position="263"/>
    </location>
</feature>
<dbReference type="EMBL" id="OUUW01000019">
    <property type="protein sequence ID" value="SPP89287.1"/>
    <property type="molecule type" value="Genomic_DNA"/>
</dbReference>
<evidence type="ECO:0000313" key="2">
    <source>
        <dbReference type="EMBL" id="SPP89287.1"/>
    </source>
</evidence>
<feature type="signal peptide" evidence="1">
    <location>
        <begin position="1"/>
        <end position="19"/>
    </location>
</feature>
<dbReference type="Proteomes" id="UP000268350">
    <property type="component" value="Unassembled WGS sequence"/>
</dbReference>
<gene>
    <name evidence="2" type="ORF">DGUA_6G020067</name>
</gene>
<proteinExistence type="predicted"/>
<organism evidence="2 3">
    <name type="scientific">Drosophila guanche</name>
    <name type="common">Fruit fly</name>
    <dbReference type="NCBI Taxonomy" id="7266"/>
    <lineage>
        <taxon>Eukaryota</taxon>
        <taxon>Metazoa</taxon>
        <taxon>Ecdysozoa</taxon>
        <taxon>Arthropoda</taxon>
        <taxon>Hexapoda</taxon>
        <taxon>Insecta</taxon>
        <taxon>Pterygota</taxon>
        <taxon>Neoptera</taxon>
        <taxon>Endopterygota</taxon>
        <taxon>Diptera</taxon>
        <taxon>Brachycera</taxon>
        <taxon>Muscomorpha</taxon>
        <taxon>Ephydroidea</taxon>
        <taxon>Drosophilidae</taxon>
        <taxon>Drosophila</taxon>
        <taxon>Sophophora</taxon>
    </lineage>
</organism>
<reference evidence="3" key="1">
    <citation type="submission" date="2018-01" db="EMBL/GenBank/DDBJ databases">
        <authorList>
            <person name="Alioto T."/>
            <person name="Alioto T."/>
        </authorList>
    </citation>
    <scope>NUCLEOTIDE SEQUENCE [LARGE SCALE GENOMIC DNA]</scope>
</reference>
<keyword evidence="3" id="KW-1185">Reference proteome</keyword>
<dbReference type="OMA" id="ERNMEFP"/>
<protein>
    <submittedName>
        <fullName evidence="2">Blast:Uncharacterized protein C2orf16</fullName>
    </submittedName>
</protein>
<dbReference type="AlphaFoldDB" id="A0A3B0K4Y1"/>
<dbReference type="OrthoDB" id="7872024at2759"/>